<feature type="transmembrane region" description="Helical" evidence="1">
    <location>
        <begin position="12"/>
        <end position="35"/>
    </location>
</feature>
<dbReference type="AlphaFoldDB" id="R3KJ15"/>
<organism evidence="2 3">
    <name type="scientific">Enterococcus faecalis ATCC 6055</name>
    <dbReference type="NCBI Taxonomy" id="1169311"/>
    <lineage>
        <taxon>Bacteria</taxon>
        <taxon>Bacillati</taxon>
        <taxon>Bacillota</taxon>
        <taxon>Bacilli</taxon>
        <taxon>Lactobacillales</taxon>
        <taxon>Enterococcaceae</taxon>
        <taxon>Enterococcus</taxon>
    </lineage>
</organism>
<dbReference type="PATRIC" id="fig|1169311.3.peg.1758"/>
<evidence type="ECO:0000256" key="1">
    <source>
        <dbReference type="SAM" id="Phobius"/>
    </source>
</evidence>
<sequence>MLSLSEKWKLYISSYLPLYFLLLVKEYKHVIAVFTHFNTSGWASLFVCIMIATFLYSIYLIRKIFFGKPIKTFNISGEFEQVADNVMSYVMTYIVPVISVDFSEPVTLLTNILLFIFIGIVYVKNDLIYLNPVISVSHNIYINEKDIVISKYSLGELQRFNKEHIRMVGKKLSSNVILYQEIKSEDKNN</sequence>
<dbReference type="EMBL" id="ASDZ01000019">
    <property type="protein sequence ID" value="EOK13700.1"/>
    <property type="molecule type" value="Genomic_DNA"/>
</dbReference>
<keyword evidence="1" id="KW-0812">Transmembrane</keyword>
<comment type="caution">
    <text evidence="2">The sequence shown here is derived from an EMBL/GenBank/DDBJ whole genome shotgun (WGS) entry which is preliminary data.</text>
</comment>
<dbReference type="RefSeq" id="WP_010828865.1">
    <property type="nucleotide sequence ID" value="NZ_KB944862.1"/>
</dbReference>
<accession>R3KJ15</accession>
<reference evidence="2 3" key="1">
    <citation type="submission" date="2013-02" db="EMBL/GenBank/DDBJ databases">
        <title>The Genome Sequence of Enterococcus faecalis ATCC_6055.</title>
        <authorList>
            <consortium name="The Broad Institute Genome Sequencing Platform"/>
            <consortium name="The Broad Institute Genome Sequencing Center for Infectious Disease"/>
            <person name="Earl A.M."/>
            <person name="Gilmore M.S."/>
            <person name="Lebreton F."/>
            <person name="Walker B."/>
            <person name="Young S.K."/>
            <person name="Zeng Q."/>
            <person name="Gargeya S."/>
            <person name="Fitzgerald M."/>
            <person name="Haas B."/>
            <person name="Abouelleil A."/>
            <person name="Alvarado L."/>
            <person name="Arachchi H.M."/>
            <person name="Berlin A.M."/>
            <person name="Chapman S.B."/>
            <person name="Dewar J."/>
            <person name="Goldberg J."/>
            <person name="Griggs A."/>
            <person name="Gujja S."/>
            <person name="Hansen M."/>
            <person name="Howarth C."/>
            <person name="Imamovic A."/>
            <person name="Larimer J."/>
            <person name="McCowan C."/>
            <person name="Murphy C."/>
            <person name="Neiman D."/>
            <person name="Pearson M."/>
            <person name="Priest M."/>
            <person name="Roberts A."/>
            <person name="Saif S."/>
            <person name="Shea T."/>
            <person name="Sisk P."/>
            <person name="Sykes S."/>
            <person name="Wortman J."/>
            <person name="Nusbaum C."/>
            <person name="Birren B."/>
        </authorList>
    </citation>
    <scope>NUCLEOTIDE SEQUENCE [LARGE SCALE GENOMIC DNA]</scope>
    <source>
        <strain evidence="2 3">ATCC 6055</strain>
    </source>
</reference>
<keyword evidence="1" id="KW-1133">Transmembrane helix</keyword>
<dbReference type="Proteomes" id="UP000013638">
    <property type="component" value="Unassembled WGS sequence"/>
</dbReference>
<name>R3KJ15_ENTFL</name>
<gene>
    <name evidence="2" type="ORF">WOU_01785</name>
</gene>
<feature type="transmembrane region" description="Helical" evidence="1">
    <location>
        <begin position="106"/>
        <end position="123"/>
    </location>
</feature>
<feature type="transmembrane region" description="Helical" evidence="1">
    <location>
        <begin position="82"/>
        <end position="100"/>
    </location>
</feature>
<keyword evidence="1" id="KW-0472">Membrane</keyword>
<dbReference type="HOGENOM" id="CLU_123254_0_0_9"/>
<protein>
    <submittedName>
        <fullName evidence="2">Uncharacterized protein</fullName>
    </submittedName>
</protein>
<proteinExistence type="predicted"/>
<evidence type="ECO:0000313" key="2">
    <source>
        <dbReference type="EMBL" id="EOK13700.1"/>
    </source>
</evidence>
<evidence type="ECO:0000313" key="3">
    <source>
        <dbReference type="Proteomes" id="UP000013638"/>
    </source>
</evidence>
<feature type="transmembrane region" description="Helical" evidence="1">
    <location>
        <begin position="41"/>
        <end position="61"/>
    </location>
</feature>